<keyword evidence="3" id="KW-1185">Reference proteome</keyword>
<dbReference type="Pfam" id="PF20107">
    <property type="entry name" value="DUF6497"/>
    <property type="match status" value="1"/>
</dbReference>
<dbReference type="OrthoDB" id="7862028at2"/>
<accession>A0A1Y5SSE2</accession>
<organism evidence="2 3">
    <name type="scientific">Roseisalinus antarcticus</name>
    <dbReference type="NCBI Taxonomy" id="254357"/>
    <lineage>
        <taxon>Bacteria</taxon>
        <taxon>Pseudomonadati</taxon>
        <taxon>Pseudomonadota</taxon>
        <taxon>Alphaproteobacteria</taxon>
        <taxon>Rhodobacterales</taxon>
        <taxon>Roseobacteraceae</taxon>
        <taxon>Roseisalinus</taxon>
    </lineage>
</organism>
<gene>
    <name evidence="2" type="ORF">ROA7023_01977</name>
</gene>
<feature type="chain" id="PRO_5010999902" description="Acetolactate synthase" evidence="1">
    <location>
        <begin position="27"/>
        <end position="136"/>
    </location>
</feature>
<evidence type="ECO:0000256" key="1">
    <source>
        <dbReference type="SAM" id="SignalP"/>
    </source>
</evidence>
<keyword evidence="1" id="KW-0732">Signal</keyword>
<name>A0A1Y5SSE2_9RHOB</name>
<dbReference type="Proteomes" id="UP000193900">
    <property type="component" value="Unassembled WGS sequence"/>
</dbReference>
<dbReference type="EMBL" id="FWFZ01000008">
    <property type="protein sequence ID" value="SLN47312.1"/>
    <property type="molecule type" value="Genomic_DNA"/>
</dbReference>
<proteinExistence type="predicted"/>
<evidence type="ECO:0000313" key="3">
    <source>
        <dbReference type="Proteomes" id="UP000193900"/>
    </source>
</evidence>
<evidence type="ECO:0008006" key="4">
    <source>
        <dbReference type="Google" id="ProtNLM"/>
    </source>
</evidence>
<sequence length="136" mass="14620">MTLRRPVRSLFLSLGLALTPAAAAMAADLATPTGQSLTLYDVVLEPETGVARFLFLAPGITLDADAGPSYSDVQADFPWLCDEVIVPALRENGWGAEEVVISMSDRQVDFGVSDPEATQFFEVFSLGEDGCTWEGF</sequence>
<protein>
    <recommendedName>
        <fullName evidence="4">Acetolactate synthase</fullName>
    </recommendedName>
</protein>
<feature type="signal peptide" evidence="1">
    <location>
        <begin position="1"/>
        <end position="26"/>
    </location>
</feature>
<evidence type="ECO:0000313" key="2">
    <source>
        <dbReference type="EMBL" id="SLN47312.1"/>
    </source>
</evidence>
<reference evidence="2 3" key="1">
    <citation type="submission" date="2017-03" db="EMBL/GenBank/DDBJ databases">
        <authorList>
            <person name="Afonso C.L."/>
            <person name="Miller P.J."/>
            <person name="Scott M.A."/>
            <person name="Spackman E."/>
            <person name="Goraichik I."/>
            <person name="Dimitrov K.M."/>
            <person name="Suarez D.L."/>
            <person name="Swayne D.E."/>
        </authorList>
    </citation>
    <scope>NUCLEOTIDE SEQUENCE [LARGE SCALE GENOMIC DNA]</scope>
    <source>
        <strain evidence="2 3">CECT 7023</strain>
    </source>
</reference>
<dbReference type="InterPro" id="IPR045467">
    <property type="entry name" value="DUF6497"/>
</dbReference>
<dbReference type="RefSeq" id="WP_085878828.1">
    <property type="nucleotide sequence ID" value="NZ_FWFZ01000008.1"/>
</dbReference>
<dbReference type="AlphaFoldDB" id="A0A1Y5SSE2"/>